<evidence type="ECO:0000313" key="2">
    <source>
        <dbReference type="Proteomes" id="UP000785679"/>
    </source>
</evidence>
<accession>A0A8J8T7V5</accession>
<dbReference type="InterPro" id="IPR011009">
    <property type="entry name" value="Kinase-like_dom_sf"/>
</dbReference>
<proteinExistence type="predicted"/>
<dbReference type="SUPFAM" id="SSF56112">
    <property type="entry name" value="Protein kinase-like (PK-like)"/>
    <property type="match status" value="1"/>
</dbReference>
<reference evidence="1" key="1">
    <citation type="submission" date="2019-06" db="EMBL/GenBank/DDBJ databases">
        <authorList>
            <person name="Zheng W."/>
        </authorList>
    </citation>
    <scope>NUCLEOTIDE SEQUENCE</scope>
    <source>
        <strain evidence="1">QDHG01</strain>
    </source>
</reference>
<gene>
    <name evidence="1" type="ORF">FGO68_gene9720</name>
</gene>
<keyword evidence="2" id="KW-1185">Reference proteome</keyword>
<sequence>MYKGNNEKEMLVANKYFKASDIAKSKLIGVTQDCRSLIVAMLEESQNARPSAEHCLKHPWFRQDREALDKSLFINQNVNEIEIIFQSQLDAYQNQPPDCRAYSGEPAFSGDHSRNEFSSFICGANFYEKLLEMKSGASFNNQRKSIIRASSRKSSMHLKSSGYLYSVSPQRQVAQDESGINIVDCCGRVGGGVSNPICQSGMDVNRPSAAAIGGQFCDGKATVYAQSCINQGIISQNNKPRLLQQQSSLAQNDADIQVMYFQNKDPALANLIENGANNGRTNRKKYSLNNVTSVANGILNRRRSSFSPYQSADVRFCYNQIIQKAREDRSLKCGGITPISKLGLKSNANSNDPFFLQDLDSKQNGKAQKQQQVVLVKAGRKSQGVSPTRKSIQQQHIAIQLKLKKELEDSNKGGSISNGPLSKAIRKEIAKCDIAVKSAQQNILIQSEQQNQLFSKHQTPKPFEVESEGFSECNEFSLLPSDIQKHAAYNPRKMIVKESLESKVTNRQFISPFEDRGRALAGKKSTVTNRVLIHLPEQ</sequence>
<name>A0A8J8T7V5_HALGN</name>
<evidence type="ECO:0000313" key="1">
    <source>
        <dbReference type="EMBL" id="TNV85594.1"/>
    </source>
</evidence>
<comment type="caution">
    <text evidence="1">The sequence shown here is derived from an EMBL/GenBank/DDBJ whole genome shotgun (WGS) entry which is preliminary data.</text>
</comment>
<dbReference type="Proteomes" id="UP000785679">
    <property type="component" value="Unassembled WGS sequence"/>
</dbReference>
<dbReference type="EMBL" id="RRYP01001700">
    <property type="protein sequence ID" value="TNV85594.1"/>
    <property type="molecule type" value="Genomic_DNA"/>
</dbReference>
<dbReference type="AlphaFoldDB" id="A0A8J8T7V5"/>
<protein>
    <submittedName>
        <fullName evidence="1">Uncharacterized protein</fullName>
    </submittedName>
</protein>
<dbReference type="Gene3D" id="1.10.510.10">
    <property type="entry name" value="Transferase(Phosphotransferase) domain 1"/>
    <property type="match status" value="1"/>
</dbReference>
<organism evidence="1 2">
    <name type="scientific">Halteria grandinella</name>
    <dbReference type="NCBI Taxonomy" id="5974"/>
    <lineage>
        <taxon>Eukaryota</taxon>
        <taxon>Sar</taxon>
        <taxon>Alveolata</taxon>
        <taxon>Ciliophora</taxon>
        <taxon>Intramacronucleata</taxon>
        <taxon>Spirotrichea</taxon>
        <taxon>Stichotrichia</taxon>
        <taxon>Sporadotrichida</taxon>
        <taxon>Halteriidae</taxon>
        <taxon>Halteria</taxon>
    </lineage>
</organism>